<dbReference type="eggNOG" id="ENOG502ZV8T">
    <property type="taxonomic scope" value="Bacteria"/>
</dbReference>
<dbReference type="AlphaFoldDB" id="A0A0M2PS75"/>
<protein>
    <recommendedName>
        <fullName evidence="4">SPOR domain-containing protein</fullName>
    </recommendedName>
</protein>
<evidence type="ECO:0000313" key="3">
    <source>
        <dbReference type="Proteomes" id="UP000034681"/>
    </source>
</evidence>
<feature type="compositionally biased region" description="Polar residues" evidence="1">
    <location>
        <begin position="1"/>
        <end position="14"/>
    </location>
</feature>
<evidence type="ECO:0000313" key="2">
    <source>
        <dbReference type="EMBL" id="KKI99370.1"/>
    </source>
</evidence>
<feature type="region of interest" description="Disordered" evidence="1">
    <location>
        <begin position="1"/>
        <end position="20"/>
    </location>
</feature>
<proteinExistence type="predicted"/>
<dbReference type="EMBL" id="AJTX02000006">
    <property type="protein sequence ID" value="KKI99370.1"/>
    <property type="molecule type" value="Genomic_DNA"/>
</dbReference>
<feature type="region of interest" description="Disordered" evidence="1">
    <location>
        <begin position="93"/>
        <end position="116"/>
    </location>
</feature>
<evidence type="ECO:0008006" key="4">
    <source>
        <dbReference type="Google" id="ProtNLM"/>
    </source>
</evidence>
<keyword evidence="3" id="KW-1185">Reference proteome</keyword>
<accession>A0A0M2PS75</accession>
<dbReference type="STRING" id="317619.GCA_000332315_02110"/>
<dbReference type="Proteomes" id="UP000034681">
    <property type="component" value="Unassembled WGS sequence"/>
</dbReference>
<evidence type="ECO:0000256" key="1">
    <source>
        <dbReference type="SAM" id="MobiDB-lite"/>
    </source>
</evidence>
<comment type="caution">
    <text evidence="2">The sequence shown here is derived from an EMBL/GenBank/DDBJ whole genome shotgun (WGS) entry which is preliminary data.</text>
</comment>
<name>A0A0M2PS75_PROHO</name>
<organism evidence="2 3">
    <name type="scientific">Prochlorothrix hollandica PCC 9006 = CALU 1027</name>
    <dbReference type="NCBI Taxonomy" id="317619"/>
    <lineage>
        <taxon>Bacteria</taxon>
        <taxon>Bacillati</taxon>
        <taxon>Cyanobacteriota</taxon>
        <taxon>Cyanophyceae</taxon>
        <taxon>Prochlorotrichales</taxon>
        <taxon>Prochlorotrichaceae</taxon>
        <taxon>Prochlorothrix</taxon>
    </lineage>
</organism>
<gene>
    <name evidence="2" type="ORF">PROH_14870</name>
</gene>
<sequence>MVTWGSFSLPSHSQPEPLPPCTPPVAGEYLLLVVTPDVAALESLNQSLPPSVTVPACDYLGTRVSRMGGFRDPEDANAWAKYISDVAGLQSFVARPPNADPAPGASPSTGSPPPASVARTFNPQALGTGYAVLVDYGNDPAVAQQLRQARQQTPGLVSLHQRPYLLALHTDDSNTALALLTDLSSRGFQVSVVNSQGVILLTPQVK</sequence>
<reference evidence="2" key="1">
    <citation type="submission" date="2012-04" db="EMBL/GenBank/DDBJ databases">
        <authorList>
            <person name="Borisov I.G."/>
            <person name="Ivanikova N.V."/>
            <person name="Pinevich A.V."/>
        </authorList>
    </citation>
    <scope>NUCLEOTIDE SEQUENCE</scope>
    <source>
        <strain evidence="2">CALU 1027</strain>
    </source>
</reference>